<sequence>MHLILLDAKTAFDVVDHTHLMRRLGHIGVTDNHWSLIDSFLRDSTSAVKWKWKGCVSAEFGVQQGVRKEEY</sequence>
<keyword evidence="2" id="KW-1185">Reference proteome</keyword>
<comment type="caution">
    <text evidence="1">The sequence shown here is derived from an EMBL/GenBank/DDBJ whole genome shotgun (WGS) entry which is preliminary data.</text>
</comment>
<organism evidence="1 2">
    <name type="scientific">Dreissena polymorpha</name>
    <name type="common">Zebra mussel</name>
    <name type="synonym">Mytilus polymorpha</name>
    <dbReference type="NCBI Taxonomy" id="45954"/>
    <lineage>
        <taxon>Eukaryota</taxon>
        <taxon>Metazoa</taxon>
        <taxon>Spiralia</taxon>
        <taxon>Lophotrochozoa</taxon>
        <taxon>Mollusca</taxon>
        <taxon>Bivalvia</taxon>
        <taxon>Autobranchia</taxon>
        <taxon>Heteroconchia</taxon>
        <taxon>Euheterodonta</taxon>
        <taxon>Imparidentia</taxon>
        <taxon>Neoheterodontei</taxon>
        <taxon>Myida</taxon>
        <taxon>Dreissenoidea</taxon>
        <taxon>Dreissenidae</taxon>
        <taxon>Dreissena</taxon>
    </lineage>
</organism>
<accession>A0A9D4IDC4</accession>
<reference evidence="1" key="2">
    <citation type="submission" date="2020-11" db="EMBL/GenBank/DDBJ databases">
        <authorList>
            <person name="McCartney M.A."/>
            <person name="Auch B."/>
            <person name="Kono T."/>
            <person name="Mallez S."/>
            <person name="Becker A."/>
            <person name="Gohl D.M."/>
            <person name="Silverstein K.A.T."/>
            <person name="Koren S."/>
            <person name="Bechman K.B."/>
            <person name="Herman A."/>
            <person name="Abrahante J.E."/>
            <person name="Garbe J."/>
        </authorList>
    </citation>
    <scope>NUCLEOTIDE SEQUENCE</scope>
    <source>
        <strain evidence="1">Duluth1</strain>
        <tissue evidence="1">Whole animal</tissue>
    </source>
</reference>
<dbReference type="EMBL" id="JAIWYP010000010">
    <property type="protein sequence ID" value="KAH3755753.1"/>
    <property type="molecule type" value="Genomic_DNA"/>
</dbReference>
<protein>
    <recommendedName>
        <fullName evidence="3">Reverse transcriptase domain-containing protein</fullName>
    </recommendedName>
</protein>
<name>A0A9D4IDC4_DREPO</name>
<proteinExistence type="predicted"/>
<reference evidence="1" key="1">
    <citation type="journal article" date="2019" name="bioRxiv">
        <title>The Genome of the Zebra Mussel, Dreissena polymorpha: A Resource for Invasive Species Research.</title>
        <authorList>
            <person name="McCartney M.A."/>
            <person name="Auch B."/>
            <person name="Kono T."/>
            <person name="Mallez S."/>
            <person name="Zhang Y."/>
            <person name="Obille A."/>
            <person name="Becker A."/>
            <person name="Abrahante J.E."/>
            <person name="Garbe J."/>
            <person name="Badalamenti J.P."/>
            <person name="Herman A."/>
            <person name="Mangelson H."/>
            <person name="Liachko I."/>
            <person name="Sullivan S."/>
            <person name="Sone E.D."/>
            <person name="Koren S."/>
            <person name="Silverstein K.A.T."/>
            <person name="Beckman K.B."/>
            <person name="Gohl D.M."/>
        </authorList>
    </citation>
    <scope>NUCLEOTIDE SEQUENCE</scope>
    <source>
        <strain evidence="1">Duluth1</strain>
        <tissue evidence="1">Whole animal</tissue>
    </source>
</reference>
<evidence type="ECO:0000313" key="1">
    <source>
        <dbReference type="EMBL" id="KAH3755753.1"/>
    </source>
</evidence>
<evidence type="ECO:0008006" key="3">
    <source>
        <dbReference type="Google" id="ProtNLM"/>
    </source>
</evidence>
<gene>
    <name evidence="1" type="ORF">DPMN_190452</name>
</gene>
<dbReference type="Proteomes" id="UP000828390">
    <property type="component" value="Unassembled WGS sequence"/>
</dbReference>
<dbReference type="AlphaFoldDB" id="A0A9D4IDC4"/>
<evidence type="ECO:0000313" key="2">
    <source>
        <dbReference type="Proteomes" id="UP000828390"/>
    </source>
</evidence>